<comment type="similarity">
    <text evidence="2 6">Belongs to the class-I pyridoxal-phosphate-dependent aminotransferase family.</text>
</comment>
<dbReference type="Proteomes" id="UP000321424">
    <property type="component" value="Unassembled WGS sequence"/>
</dbReference>
<dbReference type="InterPro" id="IPR015422">
    <property type="entry name" value="PyrdxlP-dep_Trfase_small"/>
</dbReference>
<dbReference type="RefSeq" id="WP_147132529.1">
    <property type="nucleotide sequence ID" value="NZ_BJXA01000022.1"/>
</dbReference>
<dbReference type="GO" id="GO:0006520">
    <property type="term" value="P:amino acid metabolic process"/>
    <property type="evidence" value="ECO:0007669"/>
    <property type="project" value="InterPro"/>
</dbReference>
<keyword evidence="9" id="KW-1185">Reference proteome</keyword>
<dbReference type="OrthoDB" id="9763453at2"/>
<feature type="domain" description="Aminotransferase class I/classII large" evidence="7">
    <location>
        <begin position="23"/>
        <end position="372"/>
    </location>
</feature>
<gene>
    <name evidence="8" type="ORF">NN4_37030</name>
</gene>
<dbReference type="PANTHER" id="PTHR46383:SF1">
    <property type="entry name" value="ASPARTATE AMINOTRANSFERASE"/>
    <property type="match status" value="1"/>
</dbReference>
<dbReference type="Gene3D" id="3.90.1150.10">
    <property type="entry name" value="Aspartate Aminotransferase, domain 1"/>
    <property type="match status" value="1"/>
</dbReference>
<dbReference type="EC" id="2.6.1.-" evidence="6"/>
<evidence type="ECO:0000259" key="7">
    <source>
        <dbReference type="Pfam" id="PF00155"/>
    </source>
</evidence>
<name>A0A511MET9_9NOCA</name>
<keyword evidence="3 6" id="KW-0032">Aminotransferase</keyword>
<accession>A0A511MET9</accession>
<dbReference type="EMBL" id="BJXA01000022">
    <property type="protein sequence ID" value="GEM39184.1"/>
    <property type="molecule type" value="Genomic_DNA"/>
</dbReference>
<dbReference type="SUPFAM" id="SSF53383">
    <property type="entry name" value="PLP-dependent transferases"/>
    <property type="match status" value="1"/>
</dbReference>
<proteinExistence type="inferred from homology"/>
<dbReference type="GO" id="GO:0030170">
    <property type="term" value="F:pyridoxal phosphate binding"/>
    <property type="evidence" value="ECO:0007669"/>
    <property type="project" value="InterPro"/>
</dbReference>
<evidence type="ECO:0000256" key="2">
    <source>
        <dbReference type="ARBA" id="ARBA00007441"/>
    </source>
</evidence>
<evidence type="ECO:0000313" key="8">
    <source>
        <dbReference type="EMBL" id="GEM39184.1"/>
    </source>
</evidence>
<organism evidence="8 9">
    <name type="scientific">Nocardia ninae NBRC 108245</name>
    <dbReference type="NCBI Taxonomy" id="1210091"/>
    <lineage>
        <taxon>Bacteria</taxon>
        <taxon>Bacillati</taxon>
        <taxon>Actinomycetota</taxon>
        <taxon>Actinomycetes</taxon>
        <taxon>Mycobacteriales</taxon>
        <taxon>Nocardiaceae</taxon>
        <taxon>Nocardia</taxon>
    </lineage>
</organism>
<keyword evidence="8" id="KW-0031">Aminopeptidase</keyword>
<comment type="cofactor">
    <cofactor evidence="1 6">
        <name>pyridoxal 5'-phosphate</name>
        <dbReference type="ChEBI" id="CHEBI:597326"/>
    </cofactor>
</comment>
<keyword evidence="8" id="KW-0645">Protease</keyword>
<keyword evidence="5" id="KW-0663">Pyridoxal phosphate</keyword>
<evidence type="ECO:0000256" key="5">
    <source>
        <dbReference type="ARBA" id="ARBA00022898"/>
    </source>
</evidence>
<dbReference type="AlphaFoldDB" id="A0A511MET9"/>
<dbReference type="InterPro" id="IPR004839">
    <property type="entry name" value="Aminotransferase_I/II_large"/>
</dbReference>
<sequence>MVPRSATLALNESINARRAAGQDILHLGFGEAGLPVLPEIAAALAEGATENSYAPVAGTVRAREAAARYLSRRGLRTDTEQVILAPGSKALLYAAIAVLPGDVVLPIPSWVTYPAQIGFLGKRAIGVPIPRIAGGVPDPDLLEPALTKAREAGADPRILILTVPDNPTGTIAGADLIARVCEIADRHGMTIICDEIYRDLAYDPEAMHSPATMLPHRTIVTGGLSKSMALGGWRIGFLRTPPGRAGQELAAQITGLGSEVWSCLAGPMQAAAVFAFDAPAEVTAHIAASRRLHASVARAAHTVFAKAGVACRAPQAGFYLYPDLELFRPALAARGIETGVALADHLLDEYGIGVLAGEHFGDTRESLRFRAATSLLYGQTADQRWEALGSNDPTSLPWIAAALDRLHTALQSLG</sequence>
<dbReference type="InterPro" id="IPR004838">
    <property type="entry name" value="NHTrfase_class1_PyrdxlP-BS"/>
</dbReference>
<evidence type="ECO:0000256" key="6">
    <source>
        <dbReference type="RuleBase" id="RU000481"/>
    </source>
</evidence>
<reference evidence="8 9" key="1">
    <citation type="submission" date="2019-07" db="EMBL/GenBank/DDBJ databases">
        <title>Whole genome shotgun sequence of Nocardia ninae NBRC 108245.</title>
        <authorList>
            <person name="Hosoyama A."/>
            <person name="Uohara A."/>
            <person name="Ohji S."/>
            <person name="Ichikawa N."/>
        </authorList>
    </citation>
    <scope>NUCLEOTIDE SEQUENCE [LARGE SCALE GENOMIC DNA]</scope>
    <source>
        <strain evidence="8 9">NBRC 108245</strain>
    </source>
</reference>
<evidence type="ECO:0000256" key="3">
    <source>
        <dbReference type="ARBA" id="ARBA00022576"/>
    </source>
</evidence>
<dbReference type="InterPro" id="IPR015424">
    <property type="entry name" value="PyrdxlP-dep_Trfase"/>
</dbReference>
<dbReference type="GO" id="GO:0008483">
    <property type="term" value="F:transaminase activity"/>
    <property type="evidence" value="ECO:0007669"/>
    <property type="project" value="UniProtKB-KW"/>
</dbReference>
<dbReference type="CDD" id="cd00609">
    <property type="entry name" value="AAT_like"/>
    <property type="match status" value="1"/>
</dbReference>
<dbReference type="Pfam" id="PF00155">
    <property type="entry name" value="Aminotran_1_2"/>
    <property type="match status" value="1"/>
</dbReference>
<comment type="caution">
    <text evidence="8">The sequence shown here is derived from an EMBL/GenBank/DDBJ whole genome shotgun (WGS) entry which is preliminary data.</text>
</comment>
<protein>
    <recommendedName>
        <fullName evidence="6">Aminotransferase</fullName>
        <ecNumber evidence="6">2.6.1.-</ecNumber>
    </recommendedName>
</protein>
<evidence type="ECO:0000256" key="4">
    <source>
        <dbReference type="ARBA" id="ARBA00022679"/>
    </source>
</evidence>
<dbReference type="PROSITE" id="PS00105">
    <property type="entry name" value="AA_TRANSFER_CLASS_1"/>
    <property type="match status" value="1"/>
</dbReference>
<evidence type="ECO:0000313" key="9">
    <source>
        <dbReference type="Proteomes" id="UP000321424"/>
    </source>
</evidence>
<dbReference type="GO" id="GO:0004177">
    <property type="term" value="F:aminopeptidase activity"/>
    <property type="evidence" value="ECO:0007669"/>
    <property type="project" value="UniProtKB-KW"/>
</dbReference>
<dbReference type="PANTHER" id="PTHR46383">
    <property type="entry name" value="ASPARTATE AMINOTRANSFERASE"/>
    <property type="match status" value="1"/>
</dbReference>
<dbReference type="InterPro" id="IPR050596">
    <property type="entry name" value="AspAT/PAT-like"/>
</dbReference>
<keyword evidence="8" id="KW-0378">Hydrolase</keyword>
<dbReference type="Gene3D" id="3.40.640.10">
    <property type="entry name" value="Type I PLP-dependent aspartate aminotransferase-like (Major domain)"/>
    <property type="match status" value="1"/>
</dbReference>
<dbReference type="InterPro" id="IPR015421">
    <property type="entry name" value="PyrdxlP-dep_Trfase_major"/>
</dbReference>
<keyword evidence="4 6" id="KW-0808">Transferase</keyword>
<evidence type="ECO:0000256" key="1">
    <source>
        <dbReference type="ARBA" id="ARBA00001933"/>
    </source>
</evidence>